<proteinExistence type="predicted"/>
<protein>
    <recommendedName>
        <fullName evidence="7">BHLH domain-containing protein</fullName>
    </recommendedName>
</protein>
<feature type="compositionally biased region" description="Polar residues" evidence="6">
    <location>
        <begin position="379"/>
        <end position="391"/>
    </location>
</feature>
<evidence type="ECO:0000256" key="2">
    <source>
        <dbReference type="ARBA" id="ARBA00023015"/>
    </source>
</evidence>
<keyword evidence="2" id="KW-0805">Transcription regulation</keyword>
<feature type="domain" description="BHLH" evidence="7">
    <location>
        <begin position="424"/>
        <end position="477"/>
    </location>
</feature>
<dbReference type="Proteomes" id="UP001497382">
    <property type="component" value="Unassembled WGS sequence"/>
</dbReference>
<dbReference type="GO" id="GO:0000981">
    <property type="term" value="F:DNA-binding transcription factor activity, RNA polymerase II-specific"/>
    <property type="evidence" value="ECO:0007669"/>
    <property type="project" value="TreeGrafter"/>
</dbReference>
<dbReference type="Pfam" id="PF00010">
    <property type="entry name" value="HLH"/>
    <property type="match status" value="1"/>
</dbReference>
<feature type="compositionally biased region" description="Low complexity" evidence="6">
    <location>
        <begin position="178"/>
        <end position="188"/>
    </location>
</feature>
<dbReference type="AlphaFoldDB" id="A0AAV2AL29"/>
<dbReference type="InterPro" id="IPR036638">
    <property type="entry name" value="HLH_DNA-bd_sf"/>
</dbReference>
<dbReference type="GO" id="GO:0046983">
    <property type="term" value="F:protein dimerization activity"/>
    <property type="evidence" value="ECO:0007669"/>
    <property type="project" value="InterPro"/>
</dbReference>
<dbReference type="Gene3D" id="4.10.280.10">
    <property type="entry name" value="Helix-loop-helix DNA-binding domain"/>
    <property type="match status" value="1"/>
</dbReference>
<feature type="region of interest" description="Disordered" evidence="6">
    <location>
        <begin position="497"/>
        <end position="542"/>
    </location>
</feature>
<reference evidence="8 9" key="1">
    <citation type="submission" date="2024-04" db="EMBL/GenBank/DDBJ databases">
        <authorList>
            <person name="Rising A."/>
            <person name="Reimegard J."/>
            <person name="Sonavane S."/>
            <person name="Akerstrom W."/>
            <person name="Nylinder S."/>
            <person name="Hedman E."/>
            <person name="Kallberg Y."/>
        </authorList>
    </citation>
    <scope>NUCLEOTIDE SEQUENCE [LARGE SCALE GENOMIC DNA]</scope>
</reference>
<keyword evidence="3" id="KW-0238">DNA-binding</keyword>
<comment type="caution">
    <text evidence="8">The sequence shown here is derived from an EMBL/GenBank/DDBJ whole genome shotgun (WGS) entry which is preliminary data.</text>
</comment>
<evidence type="ECO:0000256" key="6">
    <source>
        <dbReference type="SAM" id="MobiDB-lite"/>
    </source>
</evidence>
<evidence type="ECO:0000313" key="8">
    <source>
        <dbReference type="EMBL" id="CAL1284402.1"/>
    </source>
</evidence>
<keyword evidence="9" id="KW-1185">Reference proteome</keyword>
<sequence>MSSNEEHLHLYEVFQNCFNKIAYRRDSSRDIPYDVLYDTECDKGLPQDVLPDTHAIRNLDISSVGGNIENHTEHWPLGCNVYDGNEDDGPNNYVSENYDRTSPPYSVSKSIAAYGDAYYLNENVPDTWSSSNTSLNSPNYSFQNTMMPNPPALNHATQGFPSPYLPSDLTLKADQTNSSFSSTPSTPISSPPPLAPAVQNWSRGTNQFSSQPTSYTELTSTVKSNHHSALLADICRLSSLNPGGITEERLDDAINVLRNHAEGPSLLQMQNAVPVGTPPTNVNSLHSSLVQKSLPPALESFPGTLPIMPMQQNGVLENKRTIMGVPNQTVPTPQSFGKVPISTCESVKLEGLPDAKDLSCLQGHEQISVLSPEPIVNPLTPSMNAASTTARKSAAPRSGKRARSRSIGEDDDEPPEIKAEREKERRHANNARERIRVRDINEAFKELGRMCMMHLKTERAMTKLNILYQAVEVISTLENQVRERNLNPKVACLKRREDEKNEEMPKGSLSNPGMQHLIDPFPQMMSHPSQSMNQHNLPVSQP</sequence>
<comment type="subcellular location">
    <subcellularLocation>
        <location evidence="1">Nucleus</location>
    </subcellularLocation>
</comment>
<dbReference type="PANTHER" id="PTHR11793">
    <property type="entry name" value="BASIC HELIX-LOOP-HELIX TRANSCRIPTION FACTOR"/>
    <property type="match status" value="1"/>
</dbReference>
<evidence type="ECO:0000313" key="9">
    <source>
        <dbReference type="Proteomes" id="UP001497382"/>
    </source>
</evidence>
<dbReference type="EMBL" id="CAXIEN010000178">
    <property type="protein sequence ID" value="CAL1284402.1"/>
    <property type="molecule type" value="Genomic_DNA"/>
</dbReference>
<organism evidence="8 9">
    <name type="scientific">Larinioides sclopetarius</name>
    <dbReference type="NCBI Taxonomy" id="280406"/>
    <lineage>
        <taxon>Eukaryota</taxon>
        <taxon>Metazoa</taxon>
        <taxon>Ecdysozoa</taxon>
        <taxon>Arthropoda</taxon>
        <taxon>Chelicerata</taxon>
        <taxon>Arachnida</taxon>
        <taxon>Araneae</taxon>
        <taxon>Araneomorphae</taxon>
        <taxon>Entelegynae</taxon>
        <taxon>Araneoidea</taxon>
        <taxon>Araneidae</taxon>
        <taxon>Larinioides</taxon>
    </lineage>
</organism>
<feature type="region of interest" description="Disordered" evidence="6">
    <location>
        <begin position="372"/>
        <end position="428"/>
    </location>
</feature>
<dbReference type="SMART" id="SM00353">
    <property type="entry name" value="HLH"/>
    <property type="match status" value="1"/>
</dbReference>
<keyword evidence="4" id="KW-0804">Transcription</keyword>
<gene>
    <name evidence="8" type="ORF">LARSCL_LOCUS13130</name>
</gene>
<dbReference type="CDD" id="cd18945">
    <property type="entry name" value="bHLH_E-protein_TCF4_E2-2"/>
    <property type="match status" value="1"/>
</dbReference>
<evidence type="ECO:0000256" key="3">
    <source>
        <dbReference type="ARBA" id="ARBA00023125"/>
    </source>
</evidence>
<evidence type="ECO:0000256" key="5">
    <source>
        <dbReference type="ARBA" id="ARBA00023242"/>
    </source>
</evidence>
<dbReference type="PANTHER" id="PTHR11793:SF13">
    <property type="entry name" value="PROTEIN DAUGHTERLESS"/>
    <property type="match status" value="1"/>
</dbReference>
<feature type="compositionally biased region" description="Polar residues" evidence="6">
    <location>
        <begin position="526"/>
        <end position="542"/>
    </location>
</feature>
<accession>A0AAV2AL29</accession>
<evidence type="ECO:0000256" key="1">
    <source>
        <dbReference type="ARBA" id="ARBA00004123"/>
    </source>
</evidence>
<name>A0AAV2AL29_9ARAC</name>
<dbReference type="InterPro" id="IPR051098">
    <property type="entry name" value="NeuroDiff_E-box_TFs"/>
</dbReference>
<dbReference type="GO" id="GO:0005667">
    <property type="term" value="C:transcription regulator complex"/>
    <property type="evidence" value="ECO:0007669"/>
    <property type="project" value="TreeGrafter"/>
</dbReference>
<evidence type="ECO:0000259" key="7">
    <source>
        <dbReference type="PROSITE" id="PS50888"/>
    </source>
</evidence>
<dbReference type="PROSITE" id="PS50888">
    <property type="entry name" value="BHLH"/>
    <property type="match status" value="1"/>
</dbReference>
<dbReference type="GO" id="GO:0000785">
    <property type="term" value="C:chromatin"/>
    <property type="evidence" value="ECO:0007669"/>
    <property type="project" value="TreeGrafter"/>
</dbReference>
<feature type="region of interest" description="Disordered" evidence="6">
    <location>
        <begin position="174"/>
        <end position="193"/>
    </location>
</feature>
<dbReference type="InterPro" id="IPR011598">
    <property type="entry name" value="bHLH_dom"/>
</dbReference>
<dbReference type="GO" id="GO:0000978">
    <property type="term" value="F:RNA polymerase II cis-regulatory region sequence-specific DNA binding"/>
    <property type="evidence" value="ECO:0007669"/>
    <property type="project" value="TreeGrafter"/>
</dbReference>
<dbReference type="SUPFAM" id="SSF47459">
    <property type="entry name" value="HLH, helix-loop-helix DNA-binding domain"/>
    <property type="match status" value="1"/>
</dbReference>
<feature type="compositionally biased region" description="Basic and acidic residues" evidence="6">
    <location>
        <begin position="415"/>
        <end position="428"/>
    </location>
</feature>
<dbReference type="FunFam" id="4.10.280.10:FF:000001">
    <property type="entry name" value="Putative transcription factor 12"/>
    <property type="match status" value="1"/>
</dbReference>
<keyword evidence="5" id="KW-0539">Nucleus</keyword>
<dbReference type="GO" id="GO:0005634">
    <property type="term" value="C:nucleus"/>
    <property type="evidence" value="ECO:0007669"/>
    <property type="project" value="UniProtKB-SubCell"/>
</dbReference>
<evidence type="ECO:0000256" key="4">
    <source>
        <dbReference type="ARBA" id="ARBA00023163"/>
    </source>
</evidence>